<sequence>MSEKSLSRRSFLQWSALGAGAIGASGLVACASGDGAGEGGDNLAETGLTETGEWKNAPCYNNCSCGSSRCLNRVYVEDGVPLKMRSDEAEEDSYAVPQRRSCLRGRAKIGEVYSPARIKYPMKRKNFSLDNPQGELRGRDEWERMSWEDALDLVAEGIKKMIDKYGSKGILCGGSTNISDGYYDQNVCLLDALGGSVHHEAGTVSYGSWAVADTHILGGSLNMTNTPHHLQMVTSDLHVMFGCNWAANKAGNHTWFMHECRKRGAKVIIIDPWLNQTAQAIADEWIPILPGTDTALVIAICHEWINAGTFDQEFLDKYCVGFDEKTMPSTAPANASWKDYVMGTGYDMTPKTPEWAEAICGVPADKIRELAAEIAAVDKVDFFASQSTSKIPAGEQFVQSFYTMALMHGGVGTPGHYFGWSGIKDFTSSMVMAGAYCPVDADPVNPLMPEGAPVFMFYPIPVFDKLGDKEWLNLEPSECWRSIKAGEYGRDCWPGGKIKLDIHAAYFGGHMSTLNQIADTMTGIEVVRGMDFVWGVNPFFDSTRQYCDVVLPCATFWEKPNKAFFGDASSVLWFDQILEPLYESKYESWIAEELASRLGLDPKVVNTMTDAERTYATVRDGIFMDGTTYETSPLLTITQEEVDTYFPGTTGQPQEGKFTFQEFREKGILKAPLTEDMFVPEPWMAFINDPEGAPLATASGKFEIYCETLAYMVNSVGYSQIAPIGMYQIGDPEQGAGTQTDEFPLLLWTPHSLRRAHSVNDNVTSLRQAFPQECFMSVVDAEARGIKNGDTVLMTSPHGKVLRHAKVTPYIVPGAVAMQDGAWFEIDEETGIDLGGCPNVLQAPKSSGGGCQAWTGTLLQVEKYDGPLTLEADWARPVVTPVGIAE</sequence>
<dbReference type="Gene3D" id="3.40.50.740">
    <property type="match status" value="1"/>
</dbReference>
<evidence type="ECO:0000259" key="8">
    <source>
        <dbReference type="Pfam" id="PF01568"/>
    </source>
</evidence>
<comment type="similarity">
    <text evidence="2">Belongs to the prokaryotic molybdopterin-containing oxidoreductase family.</text>
</comment>
<evidence type="ECO:0000259" key="7">
    <source>
        <dbReference type="Pfam" id="PF00384"/>
    </source>
</evidence>
<dbReference type="Gene3D" id="2.40.40.20">
    <property type="match status" value="1"/>
</dbReference>
<dbReference type="AlphaFoldDB" id="A0A6N8JKG6"/>
<dbReference type="InterPro" id="IPR006655">
    <property type="entry name" value="Mopterin_OxRdtase_prok_CS"/>
</dbReference>
<dbReference type="PANTHER" id="PTHR43742:SF3">
    <property type="entry name" value="DIMETHYL SULFOXIDE REDUCTASE DMSA"/>
    <property type="match status" value="1"/>
</dbReference>
<dbReference type="InterPro" id="IPR006656">
    <property type="entry name" value="Mopterin_OxRdtase"/>
</dbReference>
<feature type="domain" description="Molybdopterin dinucleotide-binding" evidence="8">
    <location>
        <begin position="745"/>
        <end position="845"/>
    </location>
</feature>
<dbReference type="Gene3D" id="3.40.228.10">
    <property type="entry name" value="Dimethylsulfoxide Reductase, domain 2"/>
    <property type="match status" value="1"/>
</dbReference>
<name>A0A6N8JKG6_9ACTN</name>
<keyword evidence="10" id="KW-1185">Reference proteome</keyword>
<evidence type="ECO:0000256" key="3">
    <source>
        <dbReference type="ARBA" id="ARBA00022505"/>
    </source>
</evidence>
<dbReference type="GO" id="GO:0030288">
    <property type="term" value="C:outer membrane-bounded periplasmic space"/>
    <property type="evidence" value="ECO:0007669"/>
    <property type="project" value="TreeGrafter"/>
</dbReference>
<dbReference type="RefSeq" id="WP_160344892.1">
    <property type="nucleotide sequence ID" value="NZ_WSRR01000004.1"/>
</dbReference>
<evidence type="ECO:0000313" key="10">
    <source>
        <dbReference type="Proteomes" id="UP000463388"/>
    </source>
</evidence>
<reference evidence="9 10" key="1">
    <citation type="submission" date="2019-12" db="EMBL/GenBank/DDBJ databases">
        <title>Microbes associate with the intestines of laboratory mice.</title>
        <authorList>
            <person name="Navarre W."/>
            <person name="Wong E."/>
        </authorList>
    </citation>
    <scope>NUCLEOTIDE SEQUENCE [LARGE SCALE GENOMIC DNA]</scope>
    <source>
        <strain evidence="9 10">NM66_B29</strain>
    </source>
</reference>
<dbReference type="EMBL" id="WSRR01000004">
    <property type="protein sequence ID" value="MVX60381.1"/>
    <property type="molecule type" value="Genomic_DNA"/>
</dbReference>
<dbReference type="GO" id="GO:0009061">
    <property type="term" value="P:anaerobic respiration"/>
    <property type="evidence" value="ECO:0007669"/>
    <property type="project" value="TreeGrafter"/>
</dbReference>
<dbReference type="Pfam" id="PF01568">
    <property type="entry name" value="Molydop_binding"/>
    <property type="match status" value="1"/>
</dbReference>
<evidence type="ECO:0000256" key="6">
    <source>
        <dbReference type="ARBA" id="ARBA00023002"/>
    </source>
</evidence>
<keyword evidence="6" id="KW-0560">Oxidoreductase</keyword>
<dbReference type="Proteomes" id="UP000463388">
    <property type="component" value="Unassembled WGS sequence"/>
</dbReference>
<comment type="cofactor">
    <cofactor evidence="1">
        <name>Mo-bis(molybdopterin guanine dinucleotide)</name>
        <dbReference type="ChEBI" id="CHEBI:60539"/>
    </cofactor>
</comment>
<dbReference type="GO" id="GO:0009055">
    <property type="term" value="F:electron transfer activity"/>
    <property type="evidence" value="ECO:0007669"/>
    <property type="project" value="TreeGrafter"/>
</dbReference>
<organism evidence="9 10">
    <name type="scientific">Adlercreutzia mucosicola</name>
    <dbReference type="NCBI Taxonomy" id="580026"/>
    <lineage>
        <taxon>Bacteria</taxon>
        <taxon>Bacillati</taxon>
        <taxon>Actinomycetota</taxon>
        <taxon>Coriobacteriia</taxon>
        <taxon>Eggerthellales</taxon>
        <taxon>Eggerthellaceae</taxon>
        <taxon>Adlercreutzia</taxon>
    </lineage>
</organism>
<dbReference type="Gene3D" id="3.30.200.210">
    <property type="match status" value="1"/>
</dbReference>
<dbReference type="PROSITE" id="PS51318">
    <property type="entry name" value="TAT"/>
    <property type="match status" value="1"/>
</dbReference>
<evidence type="ECO:0000256" key="5">
    <source>
        <dbReference type="ARBA" id="ARBA00022729"/>
    </source>
</evidence>
<dbReference type="SUPFAM" id="SSF53706">
    <property type="entry name" value="Formate dehydrogenase/DMSO reductase, domains 1-3"/>
    <property type="match status" value="1"/>
</dbReference>
<dbReference type="PROSITE" id="PS00932">
    <property type="entry name" value="MOLYBDOPTERIN_PROK_3"/>
    <property type="match status" value="1"/>
</dbReference>
<proteinExistence type="inferred from homology"/>
<keyword evidence="4" id="KW-0479">Metal-binding</keyword>
<evidence type="ECO:0000256" key="4">
    <source>
        <dbReference type="ARBA" id="ARBA00022723"/>
    </source>
</evidence>
<evidence type="ECO:0000256" key="2">
    <source>
        <dbReference type="ARBA" id="ARBA00010312"/>
    </source>
</evidence>
<keyword evidence="3" id="KW-0500">Molybdenum</keyword>
<dbReference type="InterPro" id="IPR050612">
    <property type="entry name" value="Prok_Mopterin_Oxidored"/>
</dbReference>
<accession>A0A6N8JKG6</accession>
<feature type="domain" description="Molybdopterin oxidoreductase" evidence="7">
    <location>
        <begin position="117"/>
        <end position="596"/>
    </location>
</feature>
<evidence type="ECO:0000313" key="9">
    <source>
        <dbReference type="EMBL" id="MVX60381.1"/>
    </source>
</evidence>
<keyword evidence="5" id="KW-0732">Signal</keyword>
<dbReference type="InterPro" id="IPR009010">
    <property type="entry name" value="Asp_de-COase-like_dom_sf"/>
</dbReference>
<protein>
    <submittedName>
        <fullName evidence="9">Molybdopterin-dependent oxidoreductase</fullName>
    </submittedName>
</protein>
<evidence type="ECO:0000256" key="1">
    <source>
        <dbReference type="ARBA" id="ARBA00001942"/>
    </source>
</evidence>
<comment type="caution">
    <text evidence="9">The sequence shown here is derived from an EMBL/GenBank/DDBJ whole genome shotgun (WGS) entry which is preliminary data.</text>
</comment>
<dbReference type="SUPFAM" id="SSF50692">
    <property type="entry name" value="ADC-like"/>
    <property type="match status" value="1"/>
</dbReference>
<dbReference type="InterPro" id="IPR006657">
    <property type="entry name" value="MoPterin_dinucl-bd_dom"/>
</dbReference>
<dbReference type="Pfam" id="PF00384">
    <property type="entry name" value="Molybdopterin"/>
    <property type="match status" value="1"/>
</dbReference>
<dbReference type="PROSITE" id="PS51257">
    <property type="entry name" value="PROKAR_LIPOPROTEIN"/>
    <property type="match status" value="1"/>
</dbReference>
<dbReference type="OrthoDB" id="7376058at2"/>
<gene>
    <name evidence="9" type="ORF">GKZ27_02750</name>
</gene>
<dbReference type="GO" id="GO:0030151">
    <property type="term" value="F:molybdenum ion binding"/>
    <property type="evidence" value="ECO:0007669"/>
    <property type="project" value="TreeGrafter"/>
</dbReference>
<dbReference type="PANTHER" id="PTHR43742">
    <property type="entry name" value="TRIMETHYLAMINE-N-OXIDE REDUCTASE"/>
    <property type="match status" value="1"/>
</dbReference>
<dbReference type="GO" id="GO:0016491">
    <property type="term" value="F:oxidoreductase activity"/>
    <property type="evidence" value="ECO:0007669"/>
    <property type="project" value="UniProtKB-KW"/>
</dbReference>
<dbReference type="InterPro" id="IPR006311">
    <property type="entry name" value="TAT_signal"/>
</dbReference>
<dbReference type="GO" id="GO:0043546">
    <property type="term" value="F:molybdopterin cofactor binding"/>
    <property type="evidence" value="ECO:0007669"/>
    <property type="project" value="InterPro"/>
</dbReference>